<reference evidence="1" key="1">
    <citation type="journal article" date="2010" name="Science">
        <title>The genome of the Western clawed frog Xenopus tropicalis.</title>
        <authorList>
            <person name="Hellsten U."/>
            <person name="Harland R.M."/>
            <person name="Gilchrist M.J."/>
            <person name="Hendrix D."/>
            <person name="Jurka J."/>
            <person name="Kapitonov V."/>
            <person name="Ovcharenko I."/>
            <person name="Putnam N.H."/>
            <person name="Shu S."/>
            <person name="Taher L."/>
            <person name="Blitz I.L."/>
            <person name="Blumberg B."/>
            <person name="Dichmann D.S."/>
            <person name="Dubchak I."/>
            <person name="Amaya E."/>
            <person name="Detter J.C."/>
            <person name="Fletcher R."/>
            <person name="Gerhard D.S."/>
            <person name="Goodstein D."/>
            <person name="Graves T."/>
            <person name="Grigoriev I.V."/>
            <person name="Grimwood J."/>
            <person name="Kawashima T."/>
            <person name="Lindquist E."/>
            <person name="Lucas S.M."/>
            <person name="Mead P.E."/>
            <person name="Mitros T."/>
            <person name="Ogino H."/>
            <person name="Ohta Y."/>
            <person name="Poliakov A.V."/>
            <person name="Pollet N."/>
            <person name="Robert J."/>
            <person name="Salamov A."/>
            <person name="Sater A.K."/>
            <person name="Schmutz J."/>
            <person name="Terry A."/>
            <person name="Vize P.D."/>
            <person name="Warren W.C."/>
            <person name="Wells D."/>
            <person name="Wills A."/>
            <person name="Wilson R.K."/>
            <person name="Zimmerman L.B."/>
            <person name="Zorn A.M."/>
            <person name="Grainger R."/>
            <person name="Grammer T."/>
            <person name="Khokha M.K."/>
            <person name="Richardson P.M."/>
            <person name="Rokhsar D.S."/>
        </authorList>
    </citation>
    <scope>NUCLEOTIDE SEQUENCE [LARGE SCALE GENOMIC DNA]</scope>
    <source>
        <strain evidence="1">Nigerian</strain>
    </source>
</reference>
<sequence length="190" mass="21243">MWPSGASSRFPCSRDSALRKAAFSGNLSALPSHLIPTGRSVRVFISANPEGKRYPQAPWHCMAHTISPGTVWHTLSALALYGTHYQPWHCMAHTISPGTVWHTLSALALYGTHYQPWHCMAQTISPWHCMAHTISPWHCMAHTISPWHCMAHTISPGTVWHTHYQPWHCMAHTISPGTVWHTLSALALYG</sequence>
<dbReference type="Bgee" id="ENSXETG00000010150">
    <property type="expression patterns" value="Expressed in anatomical structure and 2 other cell types or tissues"/>
</dbReference>
<reference evidence="1" key="2">
    <citation type="submission" date="2021-03" db="UniProtKB">
        <authorList>
            <consortium name="Ensembl"/>
        </authorList>
    </citation>
    <scope>IDENTIFICATION</scope>
</reference>
<dbReference type="AlphaFoldDB" id="A0A803KDS3"/>
<name>A0A803KDS3_XENTR</name>
<gene>
    <name evidence="1" type="primary">nwd2</name>
</gene>
<dbReference type="Ensembl" id="ENSXETT00000114237">
    <property type="protein sequence ID" value="ENSXETP00000118528"/>
    <property type="gene ID" value="ENSXETG00000010150"/>
</dbReference>
<accession>A0A803KDS3</accession>
<proteinExistence type="predicted"/>
<organism evidence="1">
    <name type="scientific">Xenopus tropicalis</name>
    <name type="common">Western clawed frog</name>
    <name type="synonym">Silurana tropicalis</name>
    <dbReference type="NCBI Taxonomy" id="8364"/>
    <lineage>
        <taxon>Eukaryota</taxon>
        <taxon>Metazoa</taxon>
        <taxon>Chordata</taxon>
        <taxon>Craniata</taxon>
        <taxon>Vertebrata</taxon>
        <taxon>Euteleostomi</taxon>
        <taxon>Amphibia</taxon>
        <taxon>Batrachia</taxon>
        <taxon>Anura</taxon>
        <taxon>Pipoidea</taxon>
        <taxon>Pipidae</taxon>
        <taxon>Xenopodinae</taxon>
        <taxon>Xenopus</taxon>
        <taxon>Silurana</taxon>
    </lineage>
</organism>
<evidence type="ECO:0000313" key="1">
    <source>
        <dbReference type="Ensembl" id="ENSXETP00000118528"/>
    </source>
</evidence>
<dbReference type="GeneTree" id="ENSGT00940000153648"/>
<protein>
    <submittedName>
        <fullName evidence="1">NACHT and WD repeat domain containing 2</fullName>
    </submittedName>
</protein>